<dbReference type="AlphaFoldDB" id="A0A1F5HLF4"/>
<comment type="caution">
    <text evidence="1">The sequence shown here is derived from an EMBL/GenBank/DDBJ whole genome shotgun (WGS) entry which is preliminary data.</text>
</comment>
<proteinExistence type="predicted"/>
<protein>
    <submittedName>
        <fullName evidence="1">Uncharacterized protein</fullName>
    </submittedName>
</protein>
<reference evidence="1 2" key="1">
    <citation type="journal article" date="2016" name="Nat. Commun.">
        <title>Thousands of microbial genomes shed light on interconnected biogeochemical processes in an aquifer system.</title>
        <authorList>
            <person name="Anantharaman K."/>
            <person name="Brown C.T."/>
            <person name="Hug L.A."/>
            <person name="Sharon I."/>
            <person name="Castelle C.J."/>
            <person name="Probst A.J."/>
            <person name="Thomas B.C."/>
            <person name="Singh A."/>
            <person name="Wilkins M.J."/>
            <person name="Karaoz U."/>
            <person name="Brodie E.L."/>
            <person name="Williams K.H."/>
            <person name="Hubbard S.S."/>
            <person name="Banfield J.F."/>
        </authorList>
    </citation>
    <scope>NUCLEOTIDE SEQUENCE [LARGE SCALE GENOMIC DNA]</scope>
</reference>
<evidence type="ECO:0000313" key="1">
    <source>
        <dbReference type="EMBL" id="OGE04934.1"/>
    </source>
</evidence>
<organism evidence="1 2">
    <name type="scientific">Candidatus Curtissbacteria bacterium RIFCSPHIGHO2_12_FULL_41_17</name>
    <dbReference type="NCBI Taxonomy" id="1797722"/>
    <lineage>
        <taxon>Bacteria</taxon>
        <taxon>Candidatus Curtissiibacteriota</taxon>
    </lineage>
</organism>
<dbReference type="EMBL" id="MFBL01000021">
    <property type="protein sequence ID" value="OGE04934.1"/>
    <property type="molecule type" value="Genomic_DNA"/>
</dbReference>
<evidence type="ECO:0000313" key="2">
    <source>
        <dbReference type="Proteomes" id="UP000178369"/>
    </source>
</evidence>
<dbReference type="Proteomes" id="UP000178369">
    <property type="component" value="Unassembled WGS sequence"/>
</dbReference>
<name>A0A1F5HLF4_9BACT</name>
<accession>A0A1F5HLF4</accession>
<sequence>MVEKPDTDIELKESGRVAAFERGLKEPAHLEVSWAAGSNRIRALHTALLRMAAGTGSVTAEMSYAEAKASVEAEMKYGEKVVSMPELNFNFSGSKAFEAEAMGSYKAGRGLEYLLRDSDRRVVELGDKDSFSYSRVAANYASLISREMQVGNNFNKLVKQKPDKYAEFDNKLERYFGTHQTVPECFYMKVLEKFQGRAAAEKFIDKLRDKDGKVFGFDFQEGIDIIVTNGANGQSIVIKNMRGLPDVALTPELLADIIRDAERLDKTIDKDSKAIND</sequence>
<gene>
    <name evidence="1" type="ORF">A3F45_00410</name>
</gene>